<accession>A0A4Z2EMD2</accession>
<gene>
    <name evidence="2" type="ORF">EYF80_059741</name>
</gene>
<organism evidence="2 3">
    <name type="scientific">Liparis tanakae</name>
    <name type="common">Tanaka's snailfish</name>
    <dbReference type="NCBI Taxonomy" id="230148"/>
    <lineage>
        <taxon>Eukaryota</taxon>
        <taxon>Metazoa</taxon>
        <taxon>Chordata</taxon>
        <taxon>Craniata</taxon>
        <taxon>Vertebrata</taxon>
        <taxon>Euteleostomi</taxon>
        <taxon>Actinopterygii</taxon>
        <taxon>Neopterygii</taxon>
        <taxon>Teleostei</taxon>
        <taxon>Neoteleostei</taxon>
        <taxon>Acanthomorphata</taxon>
        <taxon>Eupercaria</taxon>
        <taxon>Perciformes</taxon>
        <taxon>Cottioidei</taxon>
        <taxon>Cottales</taxon>
        <taxon>Liparidae</taxon>
        <taxon>Liparis</taxon>
    </lineage>
</organism>
<dbReference type="Proteomes" id="UP000314294">
    <property type="component" value="Unassembled WGS sequence"/>
</dbReference>
<keyword evidence="3" id="KW-1185">Reference proteome</keyword>
<dbReference type="AlphaFoldDB" id="A0A4Z2EMD2"/>
<sequence>MSFWHTFFTPSNTEKLKLIRSQNTHPSATEMQFCSPDAKQGEY</sequence>
<dbReference type="EMBL" id="SRLO01004846">
    <property type="protein sequence ID" value="TNN30107.1"/>
    <property type="molecule type" value="Genomic_DNA"/>
</dbReference>
<comment type="caution">
    <text evidence="2">The sequence shown here is derived from an EMBL/GenBank/DDBJ whole genome shotgun (WGS) entry which is preliminary data.</text>
</comment>
<evidence type="ECO:0000256" key="1">
    <source>
        <dbReference type="SAM" id="MobiDB-lite"/>
    </source>
</evidence>
<feature type="region of interest" description="Disordered" evidence="1">
    <location>
        <begin position="24"/>
        <end position="43"/>
    </location>
</feature>
<evidence type="ECO:0000313" key="2">
    <source>
        <dbReference type="EMBL" id="TNN30107.1"/>
    </source>
</evidence>
<protein>
    <submittedName>
        <fullName evidence="2">Uncharacterized protein</fullName>
    </submittedName>
</protein>
<reference evidence="2 3" key="1">
    <citation type="submission" date="2019-03" db="EMBL/GenBank/DDBJ databases">
        <title>First draft genome of Liparis tanakae, snailfish: a comprehensive survey of snailfish specific genes.</title>
        <authorList>
            <person name="Kim W."/>
            <person name="Song I."/>
            <person name="Jeong J.-H."/>
            <person name="Kim D."/>
            <person name="Kim S."/>
            <person name="Ryu S."/>
            <person name="Song J.Y."/>
            <person name="Lee S.K."/>
        </authorList>
    </citation>
    <scope>NUCLEOTIDE SEQUENCE [LARGE SCALE GENOMIC DNA]</scope>
    <source>
        <tissue evidence="2">Muscle</tissue>
    </source>
</reference>
<evidence type="ECO:0000313" key="3">
    <source>
        <dbReference type="Proteomes" id="UP000314294"/>
    </source>
</evidence>
<proteinExistence type="predicted"/>
<name>A0A4Z2EMD2_9TELE</name>